<evidence type="ECO:0000256" key="4">
    <source>
        <dbReference type="ARBA" id="ARBA00022741"/>
    </source>
</evidence>
<proteinExistence type="inferred from homology"/>
<feature type="domain" description="Thiamin pyrophosphokinase thiamin-binding" evidence="8">
    <location>
        <begin position="213"/>
        <end position="285"/>
    </location>
</feature>
<comment type="pathway">
    <text evidence="1 7">Cofactor biosynthesis; thiamine diphosphate biosynthesis; thiamine diphosphate from thiamine: step 1/1.</text>
</comment>
<dbReference type="Proteomes" id="UP000241107">
    <property type="component" value="Unassembled WGS sequence"/>
</dbReference>
<dbReference type="AlphaFoldDB" id="A0A2P7YHC8"/>
<evidence type="ECO:0000256" key="6">
    <source>
        <dbReference type="ARBA" id="ARBA00022840"/>
    </source>
</evidence>
<dbReference type="STRING" id="418784.A0A2P7YHC8"/>
<dbReference type="CDD" id="cd07995">
    <property type="entry name" value="TPK"/>
    <property type="match status" value="1"/>
</dbReference>
<reference evidence="9 10" key="1">
    <citation type="submission" date="2018-03" db="EMBL/GenBank/DDBJ databases">
        <title>Candida pseudohaemulonii genome assembly and annotation.</title>
        <authorList>
            <person name="Munoz J.F."/>
            <person name="Gade L.G."/>
            <person name="Chow N.A."/>
            <person name="Litvintseva A.P."/>
            <person name="Loparev V.N."/>
            <person name="Cuomo C.A."/>
        </authorList>
    </citation>
    <scope>NUCLEOTIDE SEQUENCE [LARGE SCALE GENOMIC DNA]</scope>
    <source>
        <strain evidence="9 10">B12108</strain>
    </source>
</reference>
<keyword evidence="10" id="KW-1185">Reference proteome</keyword>
<dbReference type="SUPFAM" id="SSF63862">
    <property type="entry name" value="Thiamin pyrophosphokinase, substrate-binding domain"/>
    <property type="match status" value="1"/>
</dbReference>
<dbReference type="GO" id="GO:0030975">
    <property type="term" value="F:thiamine binding"/>
    <property type="evidence" value="ECO:0007669"/>
    <property type="project" value="UniProtKB-UniRule"/>
</dbReference>
<dbReference type="PANTHER" id="PTHR13622">
    <property type="entry name" value="THIAMIN PYROPHOSPHOKINASE"/>
    <property type="match status" value="1"/>
</dbReference>
<evidence type="ECO:0000259" key="8">
    <source>
        <dbReference type="SMART" id="SM00983"/>
    </source>
</evidence>
<dbReference type="VEuPathDB" id="FungiDB:C7M61_004618"/>
<comment type="similarity">
    <text evidence="2 7">Belongs to the thiamine pyrophosphokinase family.</text>
</comment>
<dbReference type="Gene3D" id="2.60.120.320">
    <property type="entry name" value="Thiamin pyrophosphokinase, thiamin-binding domain"/>
    <property type="match status" value="1"/>
</dbReference>
<keyword evidence="4 7" id="KW-0547">Nucleotide-binding</keyword>
<dbReference type="OrthoDB" id="25149at2759"/>
<comment type="catalytic activity">
    <reaction evidence="7">
        <text>thiamine + ATP = thiamine diphosphate + AMP + H(+)</text>
        <dbReference type="Rhea" id="RHEA:11576"/>
        <dbReference type="ChEBI" id="CHEBI:15378"/>
        <dbReference type="ChEBI" id="CHEBI:18385"/>
        <dbReference type="ChEBI" id="CHEBI:30616"/>
        <dbReference type="ChEBI" id="CHEBI:58937"/>
        <dbReference type="ChEBI" id="CHEBI:456215"/>
    </reaction>
</comment>
<dbReference type="PIRSF" id="PIRSF031057">
    <property type="entry name" value="Thiamin_pyrophosphokinase"/>
    <property type="match status" value="1"/>
</dbReference>
<dbReference type="GO" id="GO:0004788">
    <property type="term" value="F:thiamine diphosphokinase activity"/>
    <property type="evidence" value="ECO:0007669"/>
    <property type="project" value="UniProtKB-UniRule"/>
</dbReference>
<dbReference type="InterPro" id="IPR036371">
    <property type="entry name" value="TPK_B1-bd_sf"/>
</dbReference>
<dbReference type="InterPro" id="IPR007371">
    <property type="entry name" value="TPK_catalytic"/>
</dbReference>
<dbReference type="UniPathway" id="UPA00060">
    <property type="reaction ID" value="UER00597"/>
</dbReference>
<dbReference type="GeneID" id="36568005"/>
<dbReference type="EMBL" id="PYFQ01000016">
    <property type="protein sequence ID" value="PSK35373.1"/>
    <property type="molecule type" value="Genomic_DNA"/>
</dbReference>
<dbReference type="GO" id="GO:0009229">
    <property type="term" value="P:thiamine diphosphate biosynthetic process"/>
    <property type="evidence" value="ECO:0007669"/>
    <property type="project" value="UniProtKB-UniRule"/>
</dbReference>
<name>A0A2P7YHC8_9ASCO</name>
<dbReference type="InterPro" id="IPR016966">
    <property type="entry name" value="Thiamin_pyrophosphokinase_euk"/>
</dbReference>
<dbReference type="PANTHER" id="PTHR13622:SF8">
    <property type="entry name" value="THIAMIN PYROPHOSPHOKINASE 1"/>
    <property type="match status" value="1"/>
</dbReference>
<dbReference type="SMART" id="SM00983">
    <property type="entry name" value="TPK_B1_binding"/>
    <property type="match status" value="1"/>
</dbReference>
<dbReference type="Gene3D" id="3.40.50.10240">
    <property type="entry name" value="Thiamin pyrophosphokinase, catalytic domain"/>
    <property type="match status" value="1"/>
</dbReference>
<dbReference type="NCBIfam" id="TIGR01378">
    <property type="entry name" value="thi_PPkinase"/>
    <property type="match status" value="1"/>
</dbReference>
<evidence type="ECO:0000256" key="7">
    <source>
        <dbReference type="PIRNR" id="PIRNR031057"/>
    </source>
</evidence>
<evidence type="ECO:0000256" key="1">
    <source>
        <dbReference type="ARBA" id="ARBA00005078"/>
    </source>
</evidence>
<dbReference type="GO" id="GO:0005524">
    <property type="term" value="F:ATP binding"/>
    <property type="evidence" value="ECO:0007669"/>
    <property type="project" value="UniProtKB-UniRule"/>
</dbReference>
<protein>
    <recommendedName>
        <fullName evidence="7">Thiamine pyrophosphokinase</fullName>
        <ecNumber evidence="7">2.7.6.2</ecNumber>
    </recommendedName>
</protein>
<dbReference type="GO" id="GO:0016301">
    <property type="term" value="F:kinase activity"/>
    <property type="evidence" value="ECO:0007669"/>
    <property type="project" value="UniProtKB-UniRule"/>
</dbReference>
<comment type="caution">
    <text evidence="9">The sequence shown here is derived from an EMBL/GenBank/DDBJ whole genome shotgun (WGS) entry which is preliminary data.</text>
</comment>
<evidence type="ECO:0000256" key="3">
    <source>
        <dbReference type="ARBA" id="ARBA00022679"/>
    </source>
</evidence>
<dbReference type="GO" id="GO:0006772">
    <property type="term" value="P:thiamine metabolic process"/>
    <property type="evidence" value="ECO:0007669"/>
    <property type="project" value="InterPro"/>
</dbReference>
<evidence type="ECO:0000256" key="5">
    <source>
        <dbReference type="ARBA" id="ARBA00022777"/>
    </source>
</evidence>
<dbReference type="SUPFAM" id="SSF63999">
    <property type="entry name" value="Thiamin pyrophosphokinase, catalytic domain"/>
    <property type="match status" value="1"/>
</dbReference>
<keyword evidence="3 7" id="KW-0808">Transferase</keyword>
<evidence type="ECO:0000256" key="2">
    <source>
        <dbReference type="ARBA" id="ARBA00006785"/>
    </source>
</evidence>
<keyword evidence="5 7" id="KW-0418">Kinase</keyword>
<dbReference type="RefSeq" id="XP_024711889.1">
    <property type="nucleotide sequence ID" value="XM_024859937.1"/>
</dbReference>
<accession>A0A2P7YHC8</accession>
<gene>
    <name evidence="9" type="ORF">C7M61_004618</name>
</gene>
<dbReference type="EC" id="2.7.6.2" evidence="7"/>
<sequence>MSGVVVERPDDYVVEEPQKNHLTLEPFNFYTNQLVQKAVLIILNTPIEKLPFHQLWSCTSVRICADGGANRLYYRFINDQERERYIPDFIVGDLDSLREEVRQYYLLKGTVVLPQYTQYATDFMKAIEVAVLMHTSGKDDLYKPVDDDNGLSHLVKKYEQSEPFTAYVAGGIGGRFDQTFHSINLLYSTKAEFPQIRIFFVSDTDLIFLVPEGTTYVKYASKKLFNQHDPVPKLGLLPFGKRVVLSTVGLKYDVQDWVSEVGANVSTSNGVSGTTGFVVDTSDDIVVNVEISHVVGQV</sequence>
<dbReference type="InterPro" id="IPR036759">
    <property type="entry name" value="TPK_catalytic_sf"/>
</dbReference>
<dbReference type="InterPro" id="IPR006282">
    <property type="entry name" value="Thi_PPkinase"/>
</dbReference>
<organism evidence="9 10">
    <name type="scientific">Candidozyma pseudohaemuli</name>
    <dbReference type="NCBI Taxonomy" id="418784"/>
    <lineage>
        <taxon>Eukaryota</taxon>
        <taxon>Fungi</taxon>
        <taxon>Dikarya</taxon>
        <taxon>Ascomycota</taxon>
        <taxon>Saccharomycotina</taxon>
        <taxon>Pichiomycetes</taxon>
        <taxon>Metschnikowiaceae</taxon>
        <taxon>Candidozyma</taxon>
    </lineage>
</organism>
<evidence type="ECO:0000313" key="10">
    <source>
        <dbReference type="Proteomes" id="UP000241107"/>
    </source>
</evidence>
<dbReference type="Pfam" id="PF04263">
    <property type="entry name" value="TPK_catalytic"/>
    <property type="match status" value="1"/>
</dbReference>
<evidence type="ECO:0000313" key="9">
    <source>
        <dbReference type="EMBL" id="PSK35373.1"/>
    </source>
</evidence>
<keyword evidence="6 7" id="KW-0067">ATP-binding</keyword>
<dbReference type="InterPro" id="IPR007373">
    <property type="entry name" value="Thiamin_PyroPKinase_B1-bd"/>
</dbReference>
<dbReference type="Pfam" id="PF04265">
    <property type="entry name" value="TPK_B1_binding"/>
    <property type="match status" value="1"/>
</dbReference>